<proteinExistence type="predicted"/>
<keyword evidence="2" id="KW-1185">Reference proteome</keyword>
<evidence type="ECO:0000313" key="2">
    <source>
        <dbReference type="Proteomes" id="UP001057452"/>
    </source>
</evidence>
<gene>
    <name evidence="1" type="ORF">KUCAC02_007212</name>
</gene>
<evidence type="ECO:0000313" key="1">
    <source>
        <dbReference type="EMBL" id="KAI4821614.1"/>
    </source>
</evidence>
<feature type="non-terminal residue" evidence="1">
    <location>
        <position position="58"/>
    </location>
</feature>
<accession>A0ACB9X6P0</accession>
<reference evidence="1" key="1">
    <citation type="submission" date="2022-05" db="EMBL/GenBank/DDBJ databases">
        <title>Chromosome-level genome of Chaenocephalus aceratus.</title>
        <authorList>
            <person name="Park H."/>
        </authorList>
    </citation>
    <scope>NUCLEOTIDE SEQUENCE</scope>
    <source>
        <strain evidence="1">KU_202001</strain>
    </source>
</reference>
<organism evidence="1 2">
    <name type="scientific">Chaenocephalus aceratus</name>
    <name type="common">Blackfin icefish</name>
    <name type="synonym">Chaenichthys aceratus</name>
    <dbReference type="NCBI Taxonomy" id="36190"/>
    <lineage>
        <taxon>Eukaryota</taxon>
        <taxon>Metazoa</taxon>
        <taxon>Chordata</taxon>
        <taxon>Craniata</taxon>
        <taxon>Vertebrata</taxon>
        <taxon>Euteleostomi</taxon>
        <taxon>Actinopterygii</taxon>
        <taxon>Neopterygii</taxon>
        <taxon>Teleostei</taxon>
        <taxon>Neoteleostei</taxon>
        <taxon>Acanthomorphata</taxon>
        <taxon>Eupercaria</taxon>
        <taxon>Perciformes</taxon>
        <taxon>Notothenioidei</taxon>
        <taxon>Channichthyidae</taxon>
        <taxon>Chaenocephalus</taxon>
    </lineage>
</organism>
<dbReference type="EMBL" id="CM043792">
    <property type="protein sequence ID" value="KAI4821614.1"/>
    <property type="molecule type" value="Genomic_DNA"/>
</dbReference>
<comment type="caution">
    <text evidence="1">The sequence shown here is derived from an EMBL/GenBank/DDBJ whole genome shotgun (WGS) entry which is preliminary data.</text>
</comment>
<dbReference type="Proteomes" id="UP001057452">
    <property type="component" value="Chromosome 8"/>
</dbReference>
<sequence length="58" mass="6516">MKKEYASEATSCTLVEHDSSQKGKGRLGKQERMKRRRGATEQAKGFTDIHGNLQIHSV</sequence>
<name>A0ACB9X6P0_CHAAC</name>
<protein>
    <submittedName>
        <fullName evidence="1">Uncharacterized protein</fullName>
    </submittedName>
</protein>